<comment type="caution">
    <text evidence="4">The sequence shown here is derived from an EMBL/GenBank/DDBJ whole genome shotgun (WGS) entry which is preliminary data.</text>
</comment>
<dbReference type="Gene3D" id="3.30.70.330">
    <property type="match status" value="1"/>
</dbReference>
<dbReference type="PROSITE" id="PS50102">
    <property type="entry name" value="RRM"/>
    <property type="match status" value="1"/>
</dbReference>
<reference evidence="4" key="2">
    <citation type="journal article" date="2023" name="IMA Fungus">
        <title>Comparative genomic study of the Penicillium genus elucidates a diverse pangenome and 15 lateral gene transfer events.</title>
        <authorList>
            <person name="Petersen C."/>
            <person name="Sorensen T."/>
            <person name="Nielsen M.R."/>
            <person name="Sondergaard T.E."/>
            <person name="Sorensen J.L."/>
            <person name="Fitzpatrick D.A."/>
            <person name="Frisvad J.C."/>
            <person name="Nielsen K.L."/>
        </authorList>
    </citation>
    <scope>NUCLEOTIDE SEQUENCE</scope>
    <source>
        <strain evidence="4">IBT 30761</strain>
    </source>
</reference>
<protein>
    <recommendedName>
        <fullName evidence="3">RRM domain-containing protein</fullName>
    </recommendedName>
</protein>
<evidence type="ECO:0000259" key="3">
    <source>
        <dbReference type="PROSITE" id="PS50102"/>
    </source>
</evidence>
<feature type="compositionally biased region" description="Low complexity" evidence="2">
    <location>
        <begin position="509"/>
        <end position="518"/>
    </location>
</feature>
<dbReference type="InterPro" id="IPR035979">
    <property type="entry name" value="RBD_domain_sf"/>
</dbReference>
<dbReference type="Pfam" id="PF00076">
    <property type="entry name" value="RRM_1"/>
    <property type="match status" value="1"/>
</dbReference>
<evidence type="ECO:0000256" key="2">
    <source>
        <dbReference type="SAM" id="MobiDB-lite"/>
    </source>
</evidence>
<keyword evidence="1" id="KW-0694">RNA-binding</keyword>
<feature type="compositionally biased region" description="Basic and acidic residues" evidence="2">
    <location>
        <begin position="9"/>
        <end position="21"/>
    </location>
</feature>
<feature type="region of interest" description="Disordered" evidence="2">
    <location>
        <begin position="1"/>
        <end position="25"/>
    </location>
</feature>
<feature type="compositionally biased region" description="Basic residues" evidence="2">
    <location>
        <begin position="258"/>
        <end position="269"/>
    </location>
</feature>
<dbReference type="Proteomes" id="UP001149074">
    <property type="component" value="Unassembled WGS sequence"/>
</dbReference>
<evidence type="ECO:0000313" key="4">
    <source>
        <dbReference type="EMBL" id="KAJ5112821.1"/>
    </source>
</evidence>
<dbReference type="InterPro" id="IPR012677">
    <property type="entry name" value="Nucleotide-bd_a/b_plait_sf"/>
</dbReference>
<dbReference type="GeneID" id="81352349"/>
<reference evidence="4" key="1">
    <citation type="submission" date="2022-11" db="EMBL/GenBank/DDBJ databases">
        <authorList>
            <person name="Petersen C."/>
        </authorList>
    </citation>
    <scope>NUCLEOTIDE SEQUENCE</scope>
    <source>
        <strain evidence="4">IBT 30761</strain>
    </source>
</reference>
<gene>
    <name evidence="4" type="ORF">N7532_000866</name>
</gene>
<accession>A0A9W9G6A2</accession>
<dbReference type="RefSeq" id="XP_056480594.1">
    <property type="nucleotide sequence ID" value="XM_056613370.1"/>
</dbReference>
<feature type="region of interest" description="Disordered" evidence="2">
    <location>
        <begin position="423"/>
        <end position="474"/>
    </location>
</feature>
<evidence type="ECO:0000256" key="1">
    <source>
        <dbReference type="PROSITE-ProRule" id="PRU00176"/>
    </source>
</evidence>
<dbReference type="SMART" id="SM00360">
    <property type="entry name" value="RRM"/>
    <property type="match status" value="1"/>
</dbReference>
<feature type="region of interest" description="Disordered" evidence="2">
    <location>
        <begin position="569"/>
        <end position="651"/>
    </location>
</feature>
<keyword evidence="5" id="KW-1185">Reference proteome</keyword>
<feature type="region of interest" description="Disordered" evidence="2">
    <location>
        <begin position="235"/>
        <end position="289"/>
    </location>
</feature>
<feature type="compositionally biased region" description="Basic and acidic residues" evidence="2">
    <location>
        <begin position="591"/>
        <end position="622"/>
    </location>
</feature>
<dbReference type="InterPro" id="IPR000504">
    <property type="entry name" value="RRM_dom"/>
</dbReference>
<dbReference type="AlphaFoldDB" id="A0A9W9G6A2"/>
<evidence type="ECO:0000313" key="5">
    <source>
        <dbReference type="Proteomes" id="UP001149074"/>
    </source>
</evidence>
<dbReference type="OrthoDB" id="410044at2759"/>
<organism evidence="4 5">
    <name type="scientific">Penicillium argentinense</name>
    <dbReference type="NCBI Taxonomy" id="1131581"/>
    <lineage>
        <taxon>Eukaryota</taxon>
        <taxon>Fungi</taxon>
        <taxon>Dikarya</taxon>
        <taxon>Ascomycota</taxon>
        <taxon>Pezizomycotina</taxon>
        <taxon>Eurotiomycetes</taxon>
        <taxon>Eurotiomycetidae</taxon>
        <taxon>Eurotiales</taxon>
        <taxon>Aspergillaceae</taxon>
        <taxon>Penicillium</taxon>
    </lineage>
</organism>
<dbReference type="GO" id="GO:0003723">
    <property type="term" value="F:RNA binding"/>
    <property type="evidence" value="ECO:0007669"/>
    <property type="project" value="UniProtKB-UniRule"/>
</dbReference>
<dbReference type="SUPFAM" id="SSF54928">
    <property type="entry name" value="RNA-binding domain, RBD"/>
    <property type="match status" value="1"/>
</dbReference>
<feature type="compositionally biased region" description="Polar residues" evidence="2">
    <location>
        <begin position="449"/>
        <end position="474"/>
    </location>
</feature>
<sequence>MASTSDQKYSPRPDRLSEEPSSKNAQGLFPPDACLFVGNIPTQSTPSKLEDDIVSMFSQFGKCYAKVKINSDRSLPGGFVQFEKVEHAIAALQLAGASLNDRPLRVERARGERFREERLTSAGTALLCSHSMEPPTLKEAYQALAGLGALEGCAVGDIFNASKGQYPNACTVTFAFILDYEDAVKQLRSPRSVHSNYTLHKTNLPGNPFAGIPAGVNPEIAHPYRFGNTQLSGMSFSSHRSGLHGRGGSRVGCQRGRGSSRHLFQRNHRPSPPIEAYPSDGCQSPNTHIHSAVQQSDGNYAPYWFSGGAPTGVALPLPGPPQLPPPSWTPSHTEIPGPYYLYAYAPGNGIPSMVPEAPPPAYTEGAFGISGTAPYVNTHTTSYSQNVFNANGYSPYPTNMVMMPFTTSSTEAQMMNTLPQMSVGTGLNVPLEGTNVPHQKSNAPPPIPSTQIQHSQSPVLLTPPSGQSSAENTIKNSPNQEYARHLGQQAVGHEIATVIPAESQSNTPSSSGSELYSSVETGSGTETDDDKVAEPVSKNEQPSTNPQIRVPRSKEELIALFHGDISSASDTEATVCPSHKYKRGQKSNGKVKGELKNQVREEERLDTTRPTVKQDEALRPPIEDSTITPPTSEDNNSLSGSDCGTWTRKKIQDILREESQRIGPPMEEDELRRIAQEIDEERRETELLRRASRKSV</sequence>
<feature type="region of interest" description="Disordered" evidence="2">
    <location>
        <begin position="502"/>
        <end position="551"/>
    </location>
</feature>
<name>A0A9W9G6A2_9EURO</name>
<feature type="compositionally biased region" description="Polar residues" evidence="2">
    <location>
        <begin position="625"/>
        <end position="644"/>
    </location>
</feature>
<feature type="compositionally biased region" description="Polar residues" evidence="2">
    <location>
        <begin position="538"/>
        <end position="547"/>
    </location>
</feature>
<dbReference type="EMBL" id="JAPQKI010000001">
    <property type="protein sequence ID" value="KAJ5112821.1"/>
    <property type="molecule type" value="Genomic_DNA"/>
</dbReference>
<feature type="domain" description="RRM" evidence="3">
    <location>
        <begin position="33"/>
        <end position="111"/>
    </location>
</feature>
<proteinExistence type="predicted"/>